<reference evidence="1 2" key="1">
    <citation type="submission" date="2017-11" db="EMBL/GenBank/DDBJ databases">
        <title>Animal gut microbial communities from fecal samples from Wisconsin, USA.</title>
        <authorList>
            <person name="Neumann A."/>
        </authorList>
    </citation>
    <scope>NUCLEOTIDE SEQUENCE [LARGE SCALE GENOMIC DNA]</scope>
    <source>
        <strain evidence="1 2">UWS3</strain>
    </source>
</reference>
<accession>A0A2M9A8L6</accession>
<dbReference type="Pfam" id="PF18907">
    <property type="entry name" value="DUF5662"/>
    <property type="match status" value="1"/>
</dbReference>
<protein>
    <recommendedName>
        <fullName evidence="3">Catalase</fullName>
    </recommendedName>
</protein>
<keyword evidence="2" id="KW-1185">Reference proteome</keyword>
<dbReference type="Proteomes" id="UP000231134">
    <property type="component" value="Unassembled WGS sequence"/>
</dbReference>
<gene>
    <name evidence="1" type="ORF">BGX16_2058</name>
</gene>
<evidence type="ECO:0000313" key="1">
    <source>
        <dbReference type="EMBL" id="PJJ42042.1"/>
    </source>
</evidence>
<proteinExistence type="predicted"/>
<dbReference type="InterPro" id="IPR043721">
    <property type="entry name" value="DUF5662"/>
</dbReference>
<evidence type="ECO:0000313" key="2">
    <source>
        <dbReference type="Proteomes" id="UP000231134"/>
    </source>
</evidence>
<evidence type="ECO:0008006" key="3">
    <source>
        <dbReference type="Google" id="ProtNLM"/>
    </source>
</evidence>
<dbReference type="EMBL" id="PGEX01000001">
    <property type="protein sequence ID" value="PJJ42042.1"/>
    <property type="molecule type" value="Genomic_DNA"/>
</dbReference>
<name>A0A2M9A8L6_9BACT</name>
<dbReference type="RefSeq" id="WP_100425936.1">
    <property type="nucleotide sequence ID" value="NZ_PGEX01000001.1"/>
</dbReference>
<organism evidence="1 2">
    <name type="scientific">Hallerella succinigenes</name>
    <dbReference type="NCBI Taxonomy" id="1896222"/>
    <lineage>
        <taxon>Bacteria</taxon>
        <taxon>Pseudomonadati</taxon>
        <taxon>Fibrobacterota</taxon>
        <taxon>Fibrobacteria</taxon>
        <taxon>Fibrobacterales</taxon>
        <taxon>Fibrobacteraceae</taxon>
        <taxon>Hallerella</taxon>
    </lineage>
</organism>
<comment type="caution">
    <text evidence="1">The sequence shown here is derived from an EMBL/GenBank/DDBJ whole genome shotgun (WGS) entry which is preliminary data.</text>
</comment>
<dbReference type="OrthoDB" id="9784470at2"/>
<dbReference type="AlphaFoldDB" id="A0A2M9A8L6"/>
<sequence length="178" mass="21240">MWHFLGHFITITKHRNEVIRLCFKAGIGLQGLFHDLSKYSPTEFLPGVKFYTGKESPNNGERRFYGYSRAWMHHKGRNKHHFEYWYDYDLVTKQLVPVDMPDRYIKEMFCDRVAASKIYNGKSYSQKDPFLYLTKSSAREKMTDSTYRKLFFLLNMLGEKGERETLAFIRKAKRLPLE</sequence>